<proteinExistence type="predicted"/>
<keyword evidence="2" id="KW-1185">Reference proteome</keyword>
<dbReference type="InterPro" id="IPR029475">
    <property type="entry name" value="DUF6807"/>
</dbReference>
<accession>A0A917MD89</accession>
<sequence length="302" mass="34705">MRLILFVVMCTVMSYGSYGQTAKYNKQKKTLHIKQSKTDGTIAIYRDKGKAPILTQVAKMNERPYLHPIIAPDGKGVLTEYRPSHHPHQTGIYWGLKLVNGRDYFMNWNEDYWRGTAAKTIKEKGKAVKWQSVYDMIDEDGNIIMTETQHWSMQAYAGKYILDLEWKGEAKTDVTMGKFYVGGLFIRMPWSKETIGETVNSAGLRDMEMEGQRAIWSDLGIKVDGRDDLAHIAIFDHPDNRSFPTPWRVDSQLGLGPSAQILGDWSLNKGETEVFRYRLLIYTGPLSNVEMTRAWKDFILDY</sequence>
<name>A0A917MD89_9SPHI</name>
<comment type="caution">
    <text evidence="1">The sequence shown here is derived from an EMBL/GenBank/DDBJ whole genome shotgun (WGS) entry which is preliminary data.</text>
</comment>
<organism evidence="1 2">
    <name type="scientific">Parapedobacter pyrenivorans</name>
    <dbReference type="NCBI Taxonomy" id="1305674"/>
    <lineage>
        <taxon>Bacteria</taxon>
        <taxon>Pseudomonadati</taxon>
        <taxon>Bacteroidota</taxon>
        <taxon>Sphingobacteriia</taxon>
        <taxon>Sphingobacteriales</taxon>
        <taxon>Sphingobacteriaceae</taxon>
        <taxon>Parapedobacter</taxon>
    </lineage>
</organism>
<reference evidence="1" key="1">
    <citation type="journal article" date="2014" name="Int. J. Syst. Evol. Microbiol.">
        <title>Complete genome sequence of Corynebacterium casei LMG S-19264T (=DSM 44701T), isolated from a smear-ripened cheese.</title>
        <authorList>
            <consortium name="US DOE Joint Genome Institute (JGI-PGF)"/>
            <person name="Walter F."/>
            <person name="Albersmeier A."/>
            <person name="Kalinowski J."/>
            <person name="Ruckert C."/>
        </authorList>
    </citation>
    <scope>NUCLEOTIDE SEQUENCE</scope>
    <source>
        <strain evidence="1">CGMCC 1.12195</strain>
    </source>
</reference>
<dbReference type="EMBL" id="BMER01000003">
    <property type="protein sequence ID" value="GGG95461.1"/>
    <property type="molecule type" value="Genomic_DNA"/>
</dbReference>
<dbReference type="AlphaFoldDB" id="A0A917MD89"/>
<evidence type="ECO:0008006" key="3">
    <source>
        <dbReference type="Google" id="ProtNLM"/>
    </source>
</evidence>
<evidence type="ECO:0000313" key="1">
    <source>
        <dbReference type="EMBL" id="GGG95461.1"/>
    </source>
</evidence>
<dbReference type="Pfam" id="PF14100">
    <property type="entry name" value="DUF6807"/>
    <property type="match status" value="1"/>
</dbReference>
<dbReference type="RefSeq" id="WP_188507202.1">
    <property type="nucleotide sequence ID" value="NZ_BMER01000003.1"/>
</dbReference>
<reference evidence="1" key="2">
    <citation type="submission" date="2020-09" db="EMBL/GenBank/DDBJ databases">
        <authorList>
            <person name="Sun Q."/>
            <person name="Zhou Y."/>
        </authorList>
    </citation>
    <scope>NUCLEOTIDE SEQUENCE</scope>
    <source>
        <strain evidence="1">CGMCC 1.12195</strain>
    </source>
</reference>
<gene>
    <name evidence="1" type="ORF">GCM10007415_33350</name>
</gene>
<evidence type="ECO:0000313" key="2">
    <source>
        <dbReference type="Proteomes" id="UP000660862"/>
    </source>
</evidence>
<dbReference type="Proteomes" id="UP000660862">
    <property type="component" value="Unassembled WGS sequence"/>
</dbReference>
<protein>
    <recommendedName>
        <fullName evidence="3">Methane oxygenase PmoA</fullName>
    </recommendedName>
</protein>